<proteinExistence type="predicted"/>
<evidence type="ECO:0000259" key="1">
    <source>
        <dbReference type="Pfam" id="PF00144"/>
    </source>
</evidence>
<comment type="caution">
    <text evidence="2">The sequence shown here is derived from an EMBL/GenBank/DDBJ whole genome shotgun (WGS) entry which is preliminary data.</text>
</comment>
<dbReference type="InterPro" id="IPR001466">
    <property type="entry name" value="Beta-lactam-related"/>
</dbReference>
<reference evidence="2 3" key="1">
    <citation type="submission" date="2020-08" db="EMBL/GenBank/DDBJ databases">
        <title>Sequencing the genomes of 1000 actinobacteria strains.</title>
        <authorList>
            <person name="Klenk H.-P."/>
        </authorList>
    </citation>
    <scope>NUCLEOTIDE SEQUENCE [LARGE SCALE GENOMIC DNA]</scope>
    <source>
        <strain evidence="2 3">DSM 45584</strain>
    </source>
</reference>
<dbReference type="RefSeq" id="WP_184730719.1">
    <property type="nucleotide sequence ID" value="NZ_JACHIW010000002.1"/>
</dbReference>
<dbReference type="Proteomes" id="UP000584374">
    <property type="component" value="Unassembled WGS sequence"/>
</dbReference>
<dbReference type="AlphaFoldDB" id="A0A840QIN4"/>
<dbReference type="SUPFAM" id="SSF56601">
    <property type="entry name" value="beta-lactamase/transpeptidase-like"/>
    <property type="match status" value="1"/>
</dbReference>
<sequence length="407" mass="44528">MGQLQQETEPTAVGLDPARMARLDRHFDRYIDDGRLPGYLLVVARKGRIAHLATRGLRNREEGLPVEPDTLWRMYSMTKPVTSVAAMLLYEEGLFSLNDPIADHLPAFADARVYVAGMGTNLATRPAVEPVRIWHLLTHTAGMTYGAFHTHPIHAAYCAAGLESGPPPGMDLAAVCDRYAGLPLQFEPGTAWNYGVGTDVIARLIEVLSGMPFDEFVAERLFRPLGMDDAGFFVGSERTDRLAVVYRPDANGRATPLPGAPPLTRPDCVSAGGGLVASALDYYRFTEMLRRGGELDGIRLLGPRTVELMVTNHLPDCGDLRTLSPPELDPGVYGFGFGLGFQVTVDPITAKVPSRVGEYGWVGKASTFFWVDPQEELTVLFLTQLQPQTAHPILPQLKQLVYQAIVS</sequence>
<keyword evidence="3" id="KW-1185">Reference proteome</keyword>
<evidence type="ECO:0000313" key="2">
    <source>
        <dbReference type="EMBL" id="MBB5158758.1"/>
    </source>
</evidence>
<dbReference type="EMBL" id="JACHIW010000002">
    <property type="protein sequence ID" value="MBB5158758.1"/>
    <property type="molecule type" value="Genomic_DNA"/>
</dbReference>
<dbReference type="PANTHER" id="PTHR43283">
    <property type="entry name" value="BETA-LACTAMASE-RELATED"/>
    <property type="match status" value="1"/>
</dbReference>
<feature type="domain" description="Beta-lactamase-related" evidence="1">
    <location>
        <begin position="23"/>
        <end position="391"/>
    </location>
</feature>
<dbReference type="InterPro" id="IPR050789">
    <property type="entry name" value="Diverse_Enzym_Activities"/>
</dbReference>
<name>A0A840QIN4_9PSEU</name>
<evidence type="ECO:0000313" key="3">
    <source>
        <dbReference type="Proteomes" id="UP000584374"/>
    </source>
</evidence>
<organism evidence="2 3">
    <name type="scientific">Saccharopolyspora phatthalungensis</name>
    <dbReference type="NCBI Taxonomy" id="664693"/>
    <lineage>
        <taxon>Bacteria</taxon>
        <taxon>Bacillati</taxon>
        <taxon>Actinomycetota</taxon>
        <taxon>Actinomycetes</taxon>
        <taxon>Pseudonocardiales</taxon>
        <taxon>Pseudonocardiaceae</taxon>
        <taxon>Saccharopolyspora</taxon>
    </lineage>
</organism>
<dbReference type="PANTHER" id="PTHR43283:SF3">
    <property type="entry name" value="BETA-LACTAMASE FAMILY PROTEIN (AFU_ORTHOLOGUE AFUA_5G07500)"/>
    <property type="match status" value="1"/>
</dbReference>
<accession>A0A840QIN4</accession>
<dbReference type="InterPro" id="IPR012338">
    <property type="entry name" value="Beta-lactam/transpept-like"/>
</dbReference>
<dbReference type="Gene3D" id="3.40.710.10">
    <property type="entry name" value="DD-peptidase/beta-lactamase superfamily"/>
    <property type="match status" value="1"/>
</dbReference>
<gene>
    <name evidence="2" type="ORF">BJ970_006357</name>
</gene>
<dbReference type="Pfam" id="PF00144">
    <property type="entry name" value="Beta-lactamase"/>
    <property type="match status" value="1"/>
</dbReference>
<protein>
    <submittedName>
        <fullName evidence="2">CubicO group peptidase (Beta-lactamase class C family)</fullName>
    </submittedName>
</protein>